<dbReference type="HOGENOM" id="CLU_178966_0_0_1"/>
<feature type="transmembrane region" description="Helical" evidence="6">
    <location>
        <begin position="37"/>
        <end position="61"/>
    </location>
</feature>
<keyword evidence="8" id="KW-1185">Reference proteome</keyword>
<keyword evidence="3 6" id="KW-1133">Transmembrane helix</keyword>
<evidence type="ECO:0000256" key="3">
    <source>
        <dbReference type="ARBA" id="ARBA00022989"/>
    </source>
</evidence>
<gene>
    <name evidence="7" type="ORF">M378DRAFT_28960</name>
</gene>
<dbReference type="AlphaFoldDB" id="A0A0C2VZQ5"/>
<evidence type="ECO:0000256" key="6">
    <source>
        <dbReference type="SAM" id="Phobius"/>
    </source>
</evidence>
<proteinExistence type="inferred from homology"/>
<dbReference type="EMBL" id="KN818806">
    <property type="protein sequence ID" value="KIL54332.1"/>
    <property type="molecule type" value="Genomic_DNA"/>
</dbReference>
<organism evidence="7 8">
    <name type="scientific">Amanita muscaria (strain Koide BX008)</name>
    <dbReference type="NCBI Taxonomy" id="946122"/>
    <lineage>
        <taxon>Eukaryota</taxon>
        <taxon>Fungi</taxon>
        <taxon>Dikarya</taxon>
        <taxon>Basidiomycota</taxon>
        <taxon>Agaricomycotina</taxon>
        <taxon>Agaricomycetes</taxon>
        <taxon>Agaricomycetidae</taxon>
        <taxon>Agaricales</taxon>
        <taxon>Pluteineae</taxon>
        <taxon>Amanitaceae</taxon>
        <taxon>Amanita</taxon>
    </lineage>
</organism>
<dbReference type="InParanoid" id="A0A0C2VZQ5"/>
<dbReference type="Proteomes" id="UP000054549">
    <property type="component" value="Unassembled WGS sequence"/>
</dbReference>
<reference evidence="7 8" key="1">
    <citation type="submission" date="2014-04" db="EMBL/GenBank/DDBJ databases">
        <title>Evolutionary Origins and Diversification of the Mycorrhizal Mutualists.</title>
        <authorList>
            <consortium name="DOE Joint Genome Institute"/>
            <consortium name="Mycorrhizal Genomics Consortium"/>
            <person name="Kohler A."/>
            <person name="Kuo A."/>
            <person name="Nagy L.G."/>
            <person name="Floudas D."/>
            <person name="Copeland A."/>
            <person name="Barry K.W."/>
            <person name="Cichocki N."/>
            <person name="Veneault-Fourrey C."/>
            <person name="LaButti K."/>
            <person name="Lindquist E.A."/>
            <person name="Lipzen A."/>
            <person name="Lundell T."/>
            <person name="Morin E."/>
            <person name="Murat C."/>
            <person name="Riley R."/>
            <person name="Ohm R."/>
            <person name="Sun H."/>
            <person name="Tunlid A."/>
            <person name="Henrissat B."/>
            <person name="Grigoriev I.V."/>
            <person name="Hibbett D.S."/>
            <person name="Martin F."/>
        </authorList>
    </citation>
    <scope>NUCLEOTIDE SEQUENCE [LARGE SCALE GENOMIC DNA]</scope>
    <source>
        <strain evidence="7 8">Koide BX008</strain>
    </source>
</reference>
<evidence type="ECO:0000256" key="4">
    <source>
        <dbReference type="ARBA" id="ARBA00023136"/>
    </source>
</evidence>
<evidence type="ECO:0008006" key="9">
    <source>
        <dbReference type="Google" id="ProtNLM"/>
    </source>
</evidence>
<feature type="non-terminal residue" evidence="7">
    <location>
        <position position="1"/>
    </location>
</feature>
<evidence type="ECO:0000256" key="1">
    <source>
        <dbReference type="ARBA" id="ARBA00004141"/>
    </source>
</evidence>
<keyword evidence="2 6" id="KW-0812">Transmembrane</keyword>
<dbReference type="STRING" id="946122.A0A0C2VZQ5"/>
<evidence type="ECO:0000313" key="8">
    <source>
        <dbReference type="Proteomes" id="UP000054549"/>
    </source>
</evidence>
<protein>
    <recommendedName>
        <fullName evidence="9">Formate/nitrite transporter</fullName>
    </recommendedName>
</protein>
<comment type="subcellular location">
    <subcellularLocation>
        <location evidence="1">Membrane</location>
        <topology evidence="1">Multi-pass membrane protein</topology>
    </subcellularLocation>
</comment>
<name>A0A0C2VZQ5_AMAMK</name>
<dbReference type="PANTHER" id="PTHR30520">
    <property type="entry name" value="FORMATE TRANSPORTER-RELATED"/>
    <property type="match status" value="1"/>
</dbReference>
<feature type="transmembrane region" description="Helical" evidence="6">
    <location>
        <begin position="6"/>
        <end position="25"/>
    </location>
</feature>
<evidence type="ECO:0000256" key="2">
    <source>
        <dbReference type="ARBA" id="ARBA00022692"/>
    </source>
</evidence>
<dbReference type="InterPro" id="IPR023271">
    <property type="entry name" value="Aquaporin-like"/>
</dbReference>
<feature type="non-terminal residue" evidence="7">
    <location>
        <position position="79"/>
    </location>
</feature>
<dbReference type="GO" id="GO:0005886">
    <property type="term" value="C:plasma membrane"/>
    <property type="evidence" value="ECO:0007669"/>
    <property type="project" value="TreeGrafter"/>
</dbReference>
<dbReference type="PANTHER" id="PTHR30520:SF6">
    <property type="entry name" value="FORMATE_NITRATE FAMILY TRANSPORTER (EUROFUNG)"/>
    <property type="match status" value="1"/>
</dbReference>
<dbReference type="Gene3D" id="1.20.1080.10">
    <property type="entry name" value="Glycerol uptake facilitator protein"/>
    <property type="match status" value="1"/>
</dbReference>
<dbReference type="GO" id="GO:0015513">
    <property type="term" value="F:high-affinity secondary active nitrite transmembrane transporter activity"/>
    <property type="evidence" value="ECO:0007669"/>
    <property type="project" value="TreeGrafter"/>
</dbReference>
<dbReference type="GO" id="GO:0015707">
    <property type="term" value="P:nitrite transport"/>
    <property type="evidence" value="ECO:0007669"/>
    <property type="project" value="TreeGrafter"/>
</dbReference>
<dbReference type="OrthoDB" id="4829at2759"/>
<comment type="similarity">
    <text evidence="5">Belongs to the FNT transporter (TC 1.A.16) family.</text>
</comment>
<sequence>LFVACGFDHIVANMFSVPLGIALGAKMTVAQYIEKSLFAALFGNIVGALMVALPATWFYLIDWDSRGLQAMEQGESSSE</sequence>
<accession>A0A0C2VZQ5</accession>
<dbReference type="Pfam" id="PF01226">
    <property type="entry name" value="Form_Nir_trans"/>
    <property type="match status" value="1"/>
</dbReference>
<evidence type="ECO:0000313" key="7">
    <source>
        <dbReference type="EMBL" id="KIL54332.1"/>
    </source>
</evidence>
<dbReference type="InterPro" id="IPR000292">
    <property type="entry name" value="For/NO2_transpt"/>
</dbReference>
<keyword evidence="4 6" id="KW-0472">Membrane</keyword>
<evidence type="ECO:0000256" key="5">
    <source>
        <dbReference type="ARBA" id="ARBA00049660"/>
    </source>
</evidence>